<feature type="domain" description="Leucine-binding protein" evidence="4">
    <location>
        <begin position="40"/>
        <end position="366"/>
    </location>
</feature>
<dbReference type="InterPro" id="IPR028081">
    <property type="entry name" value="Leu-bd"/>
</dbReference>
<name>A0A480AUF9_9BURK</name>
<dbReference type="AlphaFoldDB" id="A0A480AUF9"/>
<dbReference type="Proteomes" id="UP000301751">
    <property type="component" value="Unassembled WGS sequence"/>
</dbReference>
<sequence>MFPVSPVSRRLALAAAIALSLPLAATAQKKYDTGASDKEILIGNTVPYSGPASAYGTVGKAMAAVFDKVNAEGGVNGRKIKFISLDDGYNPAKTVEQVRKLVEEEEVLLMLSPLGTAQNTAVHKYMNQKKVPHLFLNTGANKWGDPKNFPWTMGFIPSYYTEGKAFAKHILATRPNAKVGVLFQNDDFGKDYLKGVLEGLGDKAKTMVVSQQSYEVSDTTIDSQVLSLKGSGADTFVNITTPKFAAQAIRRAAESGWKPTQYLVSVSTSVTSVLKPAGFENGQGVISSAYLRDPSDPSHHGSKEYQDYAATIKKYYPSGDVADSLNANGYSIAQAMVEVLKKAGDNLTRDNIMKIAANLNTTLPMLAPGITLRTTPDDFYPVSQLQLTKFAGQRFEPFGPVIDR</sequence>
<reference evidence="6" key="1">
    <citation type="submission" date="2019-03" db="EMBL/GenBank/DDBJ databases">
        <title>Aquabacterium pictum sp.nov., the first bacteriochlorophyll a-containing freshwater bacterium in the genus Aquabacterium of the class Betaproteobacteria.</title>
        <authorList>
            <person name="Hirose S."/>
            <person name="Tank M."/>
            <person name="Hara E."/>
            <person name="Tamaki H."/>
            <person name="Takaichi S."/>
            <person name="Haruta S."/>
            <person name="Hanada S."/>
        </authorList>
    </citation>
    <scope>NUCLEOTIDE SEQUENCE [LARGE SCALE GENOMIC DNA]</scope>
    <source>
        <strain evidence="6">W35</strain>
    </source>
</reference>
<keyword evidence="6" id="KW-1185">Reference proteome</keyword>
<protein>
    <submittedName>
        <fullName evidence="5">Branched-chain amino acid ABC transporter substrate-binding protein</fullName>
    </submittedName>
</protein>
<feature type="chain" id="PRO_5019858353" evidence="3">
    <location>
        <begin position="28"/>
        <end position="404"/>
    </location>
</feature>
<dbReference type="Gene3D" id="3.40.50.2300">
    <property type="match status" value="2"/>
</dbReference>
<dbReference type="CDD" id="cd06343">
    <property type="entry name" value="PBP1_ABC_ligand_binding-like"/>
    <property type="match status" value="1"/>
</dbReference>
<dbReference type="PANTHER" id="PTHR47235">
    <property type="entry name" value="BLR6548 PROTEIN"/>
    <property type="match status" value="1"/>
</dbReference>
<organism evidence="5 6">
    <name type="scientific">Pseudaquabacterium pictum</name>
    <dbReference type="NCBI Taxonomy" id="2315236"/>
    <lineage>
        <taxon>Bacteria</taxon>
        <taxon>Pseudomonadati</taxon>
        <taxon>Pseudomonadota</taxon>
        <taxon>Betaproteobacteria</taxon>
        <taxon>Burkholderiales</taxon>
        <taxon>Sphaerotilaceae</taxon>
        <taxon>Pseudaquabacterium</taxon>
    </lineage>
</organism>
<dbReference type="Pfam" id="PF13458">
    <property type="entry name" value="Peripla_BP_6"/>
    <property type="match status" value="1"/>
</dbReference>
<proteinExistence type="inferred from homology"/>
<evidence type="ECO:0000313" key="6">
    <source>
        <dbReference type="Proteomes" id="UP000301751"/>
    </source>
</evidence>
<keyword evidence="2 3" id="KW-0732">Signal</keyword>
<dbReference type="SUPFAM" id="SSF53822">
    <property type="entry name" value="Periplasmic binding protein-like I"/>
    <property type="match status" value="1"/>
</dbReference>
<dbReference type="OrthoDB" id="9777352at2"/>
<accession>A0A480AUF9</accession>
<evidence type="ECO:0000259" key="4">
    <source>
        <dbReference type="Pfam" id="PF13458"/>
    </source>
</evidence>
<evidence type="ECO:0000313" key="5">
    <source>
        <dbReference type="EMBL" id="GCL63762.1"/>
    </source>
</evidence>
<gene>
    <name evidence="5" type="ORF">AQPW35_28430</name>
</gene>
<dbReference type="InterPro" id="IPR028082">
    <property type="entry name" value="Peripla_BP_I"/>
</dbReference>
<feature type="signal peptide" evidence="3">
    <location>
        <begin position="1"/>
        <end position="27"/>
    </location>
</feature>
<dbReference type="PANTHER" id="PTHR47235:SF1">
    <property type="entry name" value="BLR6548 PROTEIN"/>
    <property type="match status" value="1"/>
</dbReference>
<evidence type="ECO:0000256" key="2">
    <source>
        <dbReference type="ARBA" id="ARBA00022729"/>
    </source>
</evidence>
<evidence type="ECO:0000256" key="1">
    <source>
        <dbReference type="ARBA" id="ARBA00010062"/>
    </source>
</evidence>
<evidence type="ECO:0000256" key="3">
    <source>
        <dbReference type="SAM" id="SignalP"/>
    </source>
</evidence>
<dbReference type="RefSeq" id="WP_137733508.1">
    <property type="nucleotide sequence ID" value="NZ_BJCL01000007.1"/>
</dbReference>
<comment type="similarity">
    <text evidence="1">Belongs to the leucine-binding protein family.</text>
</comment>
<comment type="caution">
    <text evidence="5">The sequence shown here is derived from an EMBL/GenBank/DDBJ whole genome shotgun (WGS) entry which is preliminary data.</text>
</comment>
<dbReference type="EMBL" id="BJCL01000007">
    <property type="protein sequence ID" value="GCL63762.1"/>
    <property type="molecule type" value="Genomic_DNA"/>
</dbReference>